<dbReference type="GO" id="GO:0005743">
    <property type="term" value="C:mitochondrial inner membrane"/>
    <property type="evidence" value="ECO:0007669"/>
    <property type="project" value="TreeGrafter"/>
</dbReference>
<feature type="compositionally biased region" description="Basic and acidic residues" evidence="1">
    <location>
        <begin position="297"/>
        <end position="315"/>
    </location>
</feature>
<evidence type="ECO:0000313" key="4">
    <source>
        <dbReference type="Proteomes" id="UP000245946"/>
    </source>
</evidence>
<evidence type="ECO:0000313" key="3">
    <source>
        <dbReference type="EMBL" id="PWN96299.1"/>
    </source>
</evidence>
<dbReference type="GeneID" id="37272995"/>
<evidence type="ECO:0000256" key="1">
    <source>
        <dbReference type="SAM" id="MobiDB-lite"/>
    </source>
</evidence>
<name>A0A316Z3X2_9BASI</name>
<feature type="transmembrane region" description="Helical" evidence="2">
    <location>
        <begin position="139"/>
        <end position="159"/>
    </location>
</feature>
<dbReference type="Pfam" id="PF10173">
    <property type="entry name" value="Mit_KHE1"/>
    <property type="match status" value="1"/>
</dbReference>
<feature type="region of interest" description="Disordered" evidence="1">
    <location>
        <begin position="290"/>
        <end position="315"/>
    </location>
</feature>
<dbReference type="AlphaFoldDB" id="A0A316Z3X2"/>
<keyword evidence="2" id="KW-1133">Transmembrane helix</keyword>
<keyword evidence="2" id="KW-0472">Membrane</keyword>
<dbReference type="Proteomes" id="UP000245946">
    <property type="component" value="Unassembled WGS sequence"/>
</dbReference>
<dbReference type="PANTHER" id="PTHR28062">
    <property type="entry name" value="K+-H+ EXCHANGE-LIKE PROTEIN"/>
    <property type="match status" value="1"/>
</dbReference>
<dbReference type="GO" id="GO:1902600">
    <property type="term" value="P:proton transmembrane transport"/>
    <property type="evidence" value="ECO:0007669"/>
    <property type="project" value="TreeGrafter"/>
</dbReference>
<proteinExistence type="predicted"/>
<feature type="region of interest" description="Disordered" evidence="1">
    <location>
        <begin position="199"/>
        <end position="233"/>
    </location>
</feature>
<dbReference type="PANTHER" id="PTHR28062:SF1">
    <property type="entry name" value="TRANSMEMBRANE PROTEIN"/>
    <property type="match status" value="1"/>
</dbReference>
<dbReference type="InterPro" id="IPR018786">
    <property type="entry name" value="Mit_KHE1"/>
</dbReference>
<reference evidence="3 4" key="1">
    <citation type="journal article" date="2018" name="Mol. Biol. Evol.">
        <title>Broad Genomic Sampling Reveals a Smut Pathogenic Ancestry of the Fungal Clade Ustilaginomycotina.</title>
        <authorList>
            <person name="Kijpornyongpan T."/>
            <person name="Mondo S.J."/>
            <person name="Barry K."/>
            <person name="Sandor L."/>
            <person name="Lee J."/>
            <person name="Lipzen A."/>
            <person name="Pangilinan J."/>
            <person name="LaButti K."/>
            <person name="Hainaut M."/>
            <person name="Henrissat B."/>
            <person name="Grigoriev I.V."/>
            <person name="Spatafora J.W."/>
            <person name="Aime M.C."/>
        </authorList>
    </citation>
    <scope>NUCLEOTIDE SEQUENCE [LARGE SCALE GENOMIC DNA]</scope>
    <source>
        <strain evidence="3 4">MCA 4186</strain>
    </source>
</reference>
<sequence>MKLLAVPLARLTPKAAPLLSFVAVPPAKAPVQDGPPPLSTRLLTRASDFWAGLGKPGQKSVGDWKRRTYVTGERLMDRIEYEEWALKGIDPSLGPKTKGEKIDVGEKLSLLHPPGLGSAQVMHSLSALAARRTPHHRKYLIWCIVGMPFTAPFALIPVVPNLPFFYLVWRAYSHWSAYRSSSYLSELLAAKRIVPEPSKELDDVLRTPAPPPSASEASASESSEAAAPQEAETPAASSSAELLLLAHHVPALVGTFKLDHQRHIDLDRARAQLALALRKNELATLERAVEEGAAVAQEKEQQREEQKQQESAKDK</sequence>
<dbReference type="OrthoDB" id="5562676at2759"/>
<protein>
    <recommendedName>
        <fullName evidence="5">Mitochondrial K+-H+ exchange-related-domain-containing protein</fullName>
    </recommendedName>
</protein>
<accession>A0A316Z3X2</accession>
<gene>
    <name evidence="3" type="ORF">FA09DRAFT_362241</name>
</gene>
<dbReference type="EMBL" id="KZ819300">
    <property type="protein sequence ID" value="PWN96299.1"/>
    <property type="molecule type" value="Genomic_DNA"/>
</dbReference>
<evidence type="ECO:0008006" key="5">
    <source>
        <dbReference type="Google" id="ProtNLM"/>
    </source>
</evidence>
<dbReference type="RefSeq" id="XP_025596578.1">
    <property type="nucleotide sequence ID" value="XM_025745451.1"/>
</dbReference>
<feature type="compositionally biased region" description="Low complexity" evidence="1">
    <location>
        <begin position="214"/>
        <end position="233"/>
    </location>
</feature>
<organism evidence="3 4">
    <name type="scientific">Tilletiopsis washingtonensis</name>
    <dbReference type="NCBI Taxonomy" id="58919"/>
    <lineage>
        <taxon>Eukaryota</taxon>
        <taxon>Fungi</taxon>
        <taxon>Dikarya</taxon>
        <taxon>Basidiomycota</taxon>
        <taxon>Ustilaginomycotina</taxon>
        <taxon>Exobasidiomycetes</taxon>
        <taxon>Entylomatales</taxon>
        <taxon>Entylomatales incertae sedis</taxon>
        <taxon>Tilletiopsis</taxon>
    </lineage>
</organism>
<dbReference type="GO" id="GO:0006813">
    <property type="term" value="P:potassium ion transport"/>
    <property type="evidence" value="ECO:0007669"/>
    <property type="project" value="TreeGrafter"/>
</dbReference>
<keyword evidence="2" id="KW-0812">Transmembrane</keyword>
<evidence type="ECO:0000256" key="2">
    <source>
        <dbReference type="SAM" id="Phobius"/>
    </source>
</evidence>
<keyword evidence="4" id="KW-1185">Reference proteome</keyword>